<comment type="caution">
    <text evidence="2">The sequence shown here is derived from an EMBL/GenBank/DDBJ whole genome shotgun (WGS) entry which is preliminary data.</text>
</comment>
<gene>
    <name evidence="2" type="ORF">A3B31_01370</name>
</gene>
<reference evidence="2 3" key="1">
    <citation type="journal article" date="2016" name="Nat. Commun.">
        <title>Thousands of microbial genomes shed light on interconnected biogeochemical processes in an aquifer system.</title>
        <authorList>
            <person name="Anantharaman K."/>
            <person name="Brown C.T."/>
            <person name="Hug L.A."/>
            <person name="Sharon I."/>
            <person name="Castelle C.J."/>
            <person name="Probst A.J."/>
            <person name="Thomas B.C."/>
            <person name="Singh A."/>
            <person name="Wilkins M.J."/>
            <person name="Karaoz U."/>
            <person name="Brodie E.L."/>
            <person name="Williams K.H."/>
            <person name="Hubbard S.S."/>
            <person name="Banfield J.F."/>
        </authorList>
    </citation>
    <scope>NUCLEOTIDE SEQUENCE [LARGE SCALE GENOMIC DNA]</scope>
</reference>
<feature type="compositionally biased region" description="Basic and acidic residues" evidence="1">
    <location>
        <begin position="606"/>
        <end position="619"/>
    </location>
</feature>
<feature type="region of interest" description="Disordered" evidence="1">
    <location>
        <begin position="606"/>
        <end position="629"/>
    </location>
</feature>
<name>A0A1G2BS60_9BACT</name>
<organism evidence="2 3">
    <name type="scientific">Candidatus Komeilibacteria bacterium RIFCSPLOWO2_01_FULL_53_11</name>
    <dbReference type="NCBI Taxonomy" id="1798552"/>
    <lineage>
        <taxon>Bacteria</taxon>
        <taxon>Candidatus Komeiliibacteriota</taxon>
    </lineage>
</organism>
<proteinExistence type="predicted"/>
<feature type="compositionally biased region" description="Low complexity" evidence="1">
    <location>
        <begin position="483"/>
        <end position="506"/>
    </location>
</feature>
<dbReference type="EMBL" id="MHKN01000046">
    <property type="protein sequence ID" value="OGY91230.1"/>
    <property type="molecule type" value="Genomic_DNA"/>
</dbReference>
<evidence type="ECO:0000313" key="2">
    <source>
        <dbReference type="EMBL" id="OGY91230.1"/>
    </source>
</evidence>
<evidence type="ECO:0000256" key="1">
    <source>
        <dbReference type="SAM" id="MobiDB-lite"/>
    </source>
</evidence>
<dbReference type="SUPFAM" id="SSF51126">
    <property type="entry name" value="Pectin lyase-like"/>
    <property type="match status" value="1"/>
</dbReference>
<dbReference type="AlphaFoldDB" id="A0A1G2BS60"/>
<protein>
    <submittedName>
        <fullName evidence="2">Uncharacterized protein</fullName>
    </submittedName>
</protein>
<accession>A0A1G2BS60</accession>
<evidence type="ECO:0000313" key="3">
    <source>
        <dbReference type="Proteomes" id="UP000177349"/>
    </source>
</evidence>
<feature type="region of interest" description="Disordered" evidence="1">
    <location>
        <begin position="463"/>
        <end position="511"/>
    </location>
</feature>
<dbReference type="InterPro" id="IPR011050">
    <property type="entry name" value="Pectin_lyase_fold/virulence"/>
</dbReference>
<sequence length="726" mass="76611">MAKAAFYSGGGAGSSSRTRYLTIRHLHLTAGTEAALMLDGEHSDFVIKDIVIDDVDSLGVSPTGESGCRGTSLPCYGGRHDPTQRDAALYVNYAGGPIYQGNGLLEDIKIVGTPQYCATTQGNGGTICGVDANAISLAASFTNVRRVEAEYFLGNFLIRAPSDGIVEYNMVKNFGCDSDDGCIQLYNVSNSTIRYNVFSNATPINEALAVIRTRRTSSSTSQPSAKIYNNTFIGYTTGFTASHRKKAVEIAPPGTVGALTGSIVIKNNIFMNNYGSTTSNAGAVSITDCPTSLDVDNNLYFNNNKNFVNVAGCSGTFEANAQYANPQLDLTTFAPNMGSPACSGGDSSVDSNQGGDFIGALGCSSTPPARSNGLPSGTLPYTTTQTIMSLVTDKNATCKYGTTANTSYTALPNTFTTTGASTHSTQLSTLTLGTSYTYYVRCRDAQRNTNTNDFTISFSVASTPVGAPGGTPPGSTPGGGGTPPANSTTGTGAGTQTTPTTSPANGNNSTLGNISLTSAQIQATLDAAKQRLRRIDSALVNRLLGRILLEVEEHGEAWYLDPVAKLRYYLANGPEAYQALRQFGLGITDADIAKIPAGVESRFKDLDTDGDGLPDRMEEGLGTDLANSDSDGDGFNDGMEVFNNFSPLGPGVLALDQQLTNRLRGRIVIQAEKQGQAWYINPVDGKRYYMKNGEAAYQIMRFLSLGITNHDIDTIGVGEVTGVYQP</sequence>
<dbReference type="Proteomes" id="UP000177349">
    <property type="component" value="Unassembled WGS sequence"/>
</dbReference>